<dbReference type="PANTHER" id="PTHR34853">
    <property type="match status" value="1"/>
</dbReference>
<dbReference type="GO" id="GO:0004806">
    <property type="term" value="F:triacylglycerol lipase activity"/>
    <property type="evidence" value="ECO:0007669"/>
    <property type="project" value="InterPro"/>
</dbReference>
<feature type="compositionally biased region" description="Basic and acidic residues" evidence="1">
    <location>
        <begin position="18"/>
        <end position="33"/>
    </location>
</feature>
<comment type="caution">
    <text evidence="2">The sequence shown here is derived from an EMBL/GenBank/DDBJ whole genome shotgun (WGS) entry which is preliminary data.</text>
</comment>
<organism evidence="2 3">
    <name type="scientific">Nocardia tenerifensis</name>
    <dbReference type="NCBI Taxonomy" id="228006"/>
    <lineage>
        <taxon>Bacteria</taxon>
        <taxon>Bacillati</taxon>
        <taxon>Actinomycetota</taxon>
        <taxon>Actinomycetes</taxon>
        <taxon>Mycobacteriales</taxon>
        <taxon>Nocardiaceae</taxon>
        <taxon>Nocardia</taxon>
    </lineage>
</organism>
<evidence type="ECO:0000256" key="1">
    <source>
        <dbReference type="SAM" id="MobiDB-lite"/>
    </source>
</evidence>
<sequence>MAAQRAQPNAHPGTAEASRPEDQQTSGRRERTVGRALRRLSILALATAAAGLGHAAPATADAVYPIPDGDGFYSAPPDIENFQPGDVMRSRQVPAAGFPGATAWQLLYRSTNSTDAPIGAVTTLLLPPGGGMNRPVVSYQPAVNSLGLQCAPSHTIFNGTMREAPALNVMLARGWAIAVPDHLGPTSAYGAARLGGRLTLDGIRAVKRFGPADLGASPVGMAGYSGGGMATGFAAALAPEYAPELPIVGVAQGGVPMNIGKLALDVGLRRSPMFGLGFAAAMGLEREYPDELHMDRILNPEGFALRDQITNACTDEIIRAGANKDFSDVFYGAMEADETVIRIAHENSIEIYPGVPRAPIYEWHGANDVVSPQLVRDVLGRYCSQGARVQFDLIPDADHGSAIAPGSVNAFNYLSDRFAGIAPPSNC</sequence>
<dbReference type="InterPro" id="IPR029058">
    <property type="entry name" value="AB_hydrolase_fold"/>
</dbReference>
<feature type="region of interest" description="Disordered" evidence="1">
    <location>
        <begin position="1"/>
        <end position="33"/>
    </location>
</feature>
<dbReference type="Proteomes" id="UP000247569">
    <property type="component" value="Unassembled WGS sequence"/>
</dbReference>
<dbReference type="Pfam" id="PF03583">
    <property type="entry name" value="LIP"/>
    <property type="match status" value="1"/>
</dbReference>
<evidence type="ECO:0000313" key="3">
    <source>
        <dbReference type="Proteomes" id="UP000247569"/>
    </source>
</evidence>
<dbReference type="PIRSF" id="PIRSF029171">
    <property type="entry name" value="Esterase_LipA"/>
    <property type="match status" value="1"/>
</dbReference>
<dbReference type="PANTHER" id="PTHR34853:SF1">
    <property type="entry name" value="LIPASE 5"/>
    <property type="match status" value="1"/>
</dbReference>
<proteinExistence type="predicted"/>
<dbReference type="SUPFAM" id="SSF53474">
    <property type="entry name" value="alpha/beta-Hydrolases"/>
    <property type="match status" value="1"/>
</dbReference>
<dbReference type="InterPro" id="IPR005152">
    <property type="entry name" value="Lipase_secreted"/>
</dbReference>
<accession>A0A318K7Y3</accession>
<keyword evidence="3" id="KW-1185">Reference proteome</keyword>
<dbReference type="GO" id="GO:0016042">
    <property type="term" value="P:lipid catabolic process"/>
    <property type="evidence" value="ECO:0007669"/>
    <property type="project" value="InterPro"/>
</dbReference>
<dbReference type="AlphaFoldDB" id="A0A318K7Y3"/>
<protein>
    <submittedName>
        <fullName evidence="2">Secretory lipase</fullName>
    </submittedName>
</protein>
<evidence type="ECO:0000313" key="2">
    <source>
        <dbReference type="EMBL" id="PXX69215.1"/>
    </source>
</evidence>
<gene>
    <name evidence="2" type="ORF">DFR70_102903</name>
</gene>
<dbReference type="OrthoDB" id="4763034at2"/>
<dbReference type="Gene3D" id="1.10.260.130">
    <property type="match status" value="1"/>
</dbReference>
<dbReference type="EMBL" id="QJKF01000002">
    <property type="protein sequence ID" value="PXX69215.1"/>
    <property type="molecule type" value="Genomic_DNA"/>
</dbReference>
<name>A0A318K7Y3_9NOCA</name>
<dbReference type="Gene3D" id="3.40.50.1820">
    <property type="entry name" value="alpha/beta hydrolase"/>
    <property type="match status" value="1"/>
</dbReference>
<reference evidence="2 3" key="1">
    <citation type="submission" date="2018-05" db="EMBL/GenBank/DDBJ databases">
        <title>Genomic Encyclopedia of Type Strains, Phase IV (KMG-IV): sequencing the most valuable type-strain genomes for metagenomic binning, comparative biology and taxonomic classification.</title>
        <authorList>
            <person name="Goeker M."/>
        </authorList>
    </citation>
    <scope>NUCLEOTIDE SEQUENCE [LARGE SCALE GENOMIC DNA]</scope>
    <source>
        <strain evidence="2 3">DSM 44704</strain>
    </source>
</reference>